<evidence type="ECO:0000256" key="1">
    <source>
        <dbReference type="ARBA" id="ARBA00022603"/>
    </source>
</evidence>
<dbReference type="PANTHER" id="PTHR43464:SF19">
    <property type="entry name" value="UBIQUINONE BIOSYNTHESIS O-METHYLTRANSFERASE, MITOCHONDRIAL"/>
    <property type="match status" value="1"/>
</dbReference>
<dbReference type="Proteomes" id="UP000606653">
    <property type="component" value="Unassembled WGS sequence"/>
</dbReference>
<keyword evidence="3" id="KW-0949">S-adenosyl-L-methionine</keyword>
<evidence type="ECO:0000256" key="4">
    <source>
        <dbReference type="SAM" id="MobiDB-lite"/>
    </source>
</evidence>
<accession>A0ABQ2L7P8</accession>
<evidence type="ECO:0000259" key="5">
    <source>
        <dbReference type="Pfam" id="PF13649"/>
    </source>
</evidence>
<evidence type="ECO:0000256" key="2">
    <source>
        <dbReference type="ARBA" id="ARBA00022679"/>
    </source>
</evidence>
<gene>
    <name evidence="6" type="ORF">GCM10010969_33440</name>
</gene>
<proteinExistence type="predicted"/>
<keyword evidence="7" id="KW-1185">Reference proteome</keyword>
<organism evidence="6 7">
    <name type="scientific">Saccharibacillus kuerlensis</name>
    <dbReference type="NCBI Taxonomy" id="459527"/>
    <lineage>
        <taxon>Bacteria</taxon>
        <taxon>Bacillati</taxon>
        <taxon>Bacillota</taxon>
        <taxon>Bacilli</taxon>
        <taxon>Bacillales</taxon>
        <taxon>Paenibacillaceae</taxon>
        <taxon>Saccharibacillus</taxon>
    </lineage>
</organism>
<comment type="caution">
    <text evidence="6">The sequence shown here is derived from an EMBL/GenBank/DDBJ whole genome shotgun (WGS) entry which is preliminary data.</text>
</comment>
<dbReference type="RefSeq" id="WP_018977428.1">
    <property type="nucleotide sequence ID" value="NZ_BMLN01000011.1"/>
</dbReference>
<evidence type="ECO:0000256" key="3">
    <source>
        <dbReference type="ARBA" id="ARBA00022691"/>
    </source>
</evidence>
<dbReference type="Pfam" id="PF13649">
    <property type="entry name" value="Methyltransf_25"/>
    <property type="match status" value="1"/>
</dbReference>
<evidence type="ECO:0000313" key="7">
    <source>
        <dbReference type="Proteomes" id="UP000606653"/>
    </source>
</evidence>
<keyword evidence="1 6" id="KW-0489">Methyltransferase</keyword>
<sequence>MLRHELTFQSANNEEYTDPERYDLENEAWKPELPLLLEYAEQAKGESILEIGCGTGRTAIPLAESGYKVTGIDLQEEMLESARSKAEAKNVAPEWIAGDITMLNLPVPAGFGYMTGNVFQHFLSNEDQNRLLAAAARNLKSGGVFLFDTRFPGSEELMQPETEEFWRTVTRSDGSKTDLYTIARYDALNQIQHYTTIRRSEDGFEERTQVRLRYTYPQELRRLLDQTGFSLEGMYADWERSPLAPDSYSIVCICRKR</sequence>
<feature type="region of interest" description="Disordered" evidence="4">
    <location>
        <begin position="1"/>
        <end position="20"/>
    </location>
</feature>
<protein>
    <submittedName>
        <fullName evidence="6">Methyltransferase</fullName>
    </submittedName>
</protein>
<dbReference type="InterPro" id="IPR041698">
    <property type="entry name" value="Methyltransf_25"/>
</dbReference>
<dbReference type="SUPFAM" id="SSF53335">
    <property type="entry name" value="S-adenosyl-L-methionine-dependent methyltransferases"/>
    <property type="match status" value="1"/>
</dbReference>
<keyword evidence="2" id="KW-0808">Transferase</keyword>
<dbReference type="InterPro" id="IPR029063">
    <property type="entry name" value="SAM-dependent_MTases_sf"/>
</dbReference>
<dbReference type="CDD" id="cd02440">
    <property type="entry name" value="AdoMet_MTases"/>
    <property type="match status" value="1"/>
</dbReference>
<feature type="domain" description="Methyltransferase" evidence="5">
    <location>
        <begin position="48"/>
        <end position="143"/>
    </location>
</feature>
<reference evidence="7" key="1">
    <citation type="journal article" date="2019" name="Int. J. Syst. Evol. Microbiol.">
        <title>The Global Catalogue of Microorganisms (GCM) 10K type strain sequencing project: providing services to taxonomists for standard genome sequencing and annotation.</title>
        <authorList>
            <consortium name="The Broad Institute Genomics Platform"/>
            <consortium name="The Broad Institute Genome Sequencing Center for Infectious Disease"/>
            <person name="Wu L."/>
            <person name="Ma J."/>
        </authorList>
    </citation>
    <scope>NUCLEOTIDE SEQUENCE [LARGE SCALE GENOMIC DNA]</scope>
    <source>
        <strain evidence="7">CGMCC 1.6964</strain>
    </source>
</reference>
<dbReference type="PANTHER" id="PTHR43464">
    <property type="entry name" value="METHYLTRANSFERASE"/>
    <property type="match status" value="1"/>
</dbReference>
<dbReference type="GO" id="GO:0032259">
    <property type="term" value="P:methylation"/>
    <property type="evidence" value="ECO:0007669"/>
    <property type="project" value="UniProtKB-KW"/>
</dbReference>
<dbReference type="Gene3D" id="3.40.50.150">
    <property type="entry name" value="Vaccinia Virus protein VP39"/>
    <property type="match status" value="1"/>
</dbReference>
<dbReference type="GO" id="GO:0008168">
    <property type="term" value="F:methyltransferase activity"/>
    <property type="evidence" value="ECO:0007669"/>
    <property type="project" value="UniProtKB-KW"/>
</dbReference>
<dbReference type="EMBL" id="BMLN01000011">
    <property type="protein sequence ID" value="GGO06238.1"/>
    <property type="molecule type" value="Genomic_DNA"/>
</dbReference>
<evidence type="ECO:0000313" key="6">
    <source>
        <dbReference type="EMBL" id="GGO06238.1"/>
    </source>
</evidence>
<dbReference type="Gene3D" id="2.20.25.110">
    <property type="entry name" value="S-adenosyl-L-methionine-dependent methyltransferases"/>
    <property type="match status" value="1"/>
</dbReference>
<name>A0ABQ2L7P8_9BACL</name>